<feature type="compositionally biased region" description="Basic and acidic residues" evidence="1">
    <location>
        <begin position="55"/>
        <end position="64"/>
    </location>
</feature>
<dbReference type="Proteomes" id="UP000241769">
    <property type="component" value="Unassembled WGS sequence"/>
</dbReference>
<protein>
    <recommendedName>
        <fullName evidence="4">SAP domain-containing protein</fullName>
    </recommendedName>
</protein>
<reference evidence="2 3" key="1">
    <citation type="journal article" date="2018" name="Genome Biol. Evol.">
        <title>Multiple Roots of Fruiting Body Formation in Amoebozoa.</title>
        <authorList>
            <person name="Hillmann F."/>
            <person name="Forbes G."/>
            <person name="Novohradska S."/>
            <person name="Ferling I."/>
            <person name="Riege K."/>
            <person name="Groth M."/>
            <person name="Westermann M."/>
            <person name="Marz M."/>
            <person name="Spaller T."/>
            <person name="Winckler T."/>
            <person name="Schaap P."/>
            <person name="Glockner G."/>
        </authorList>
    </citation>
    <scope>NUCLEOTIDE SEQUENCE [LARGE SCALE GENOMIC DNA]</scope>
    <source>
        <strain evidence="2 3">Jena</strain>
    </source>
</reference>
<keyword evidence="3" id="KW-1185">Reference proteome</keyword>
<accession>A0A2P6N680</accession>
<dbReference type="AlphaFoldDB" id="A0A2P6N680"/>
<proteinExistence type="predicted"/>
<feature type="region of interest" description="Disordered" evidence="1">
    <location>
        <begin position="1"/>
        <end position="24"/>
    </location>
</feature>
<evidence type="ECO:0000256" key="1">
    <source>
        <dbReference type="SAM" id="MobiDB-lite"/>
    </source>
</evidence>
<evidence type="ECO:0008006" key="4">
    <source>
        <dbReference type="Google" id="ProtNLM"/>
    </source>
</evidence>
<name>A0A2P6N680_9EUKA</name>
<organism evidence="2 3">
    <name type="scientific">Planoprotostelium fungivorum</name>
    <dbReference type="NCBI Taxonomy" id="1890364"/>
    <lineage>
        <taxon>Eukaryota</taxon>
        <taxon>Amoebozoa</taxon>
        <taxon>Evosea</taxon>
        <taxon>Variosea</taxon>
        <taxon>Cavosteliida</taxon>
        <taxon>Cavosteliaceae</taxon>
        <taxon>Planoprotostelium</taxon>
    </lineage>
</organism>
<comment type="caution">
    <text evidence="2">The sequence shown here is derived from an EMBL/GenBank/DDBJ whole genome shotgun (WGS) entry which is preliminary data.</text>
</comment>
<dbReference type="EMBL" id="MDYQ01000184">
    <property type="protein sequence ID" value="PRP79461.1"/>
    <property type="molecule type" value="Genomic_DNA"/>
</dbReference>
<feature type="region of interest" description="Disordered" evidence="1">
    <location>
        <begin position="47"/>
        <end position="72"/>
    </location>
</feature>
<dbReference type="InParanoid" id="A0A2P6N680"/>
<evidence type="ECO:0000313" key="3">
    <source>
        <dbReference type="Proteomes" id="UP000241769"/>
    </source>
</evidence>
<gene>
    <name evidence="2" type="ORF">PROFUN_08222</name>
</gene>
<evidence type="ECO:0000313" key="2">
    <source>
        <dbReference type="EMBL" id="PRP79461.1"/>
    </source>
</evidence>
<sequence>MEIALRSSERPSLGIDGDTLQVGQKQQSASSSFLTFHGKHHDGSFVHSTNYSTTADKRGQDNWHTHHSTSSLSVPLVTPNRRWTQLSSNQEFLRSDITTDLNGLTIPALKESCCQRGLRIGGSRSALKSRLTGIPVAPPAASDSAGGAEAVPVIPADPDVFMSYILQNRLTHGVRKSACSSDDFLMARDGTCASDGLSTPFDGRWISSTRWCFSVEDRVYTGVIIPPWCLDMYKEQWYLLCENLPGLGHAIRKHSDCNISVVIFNTRNLWLMSIDKRCWRDRHK</sequence>